<sequence length="207" mass="23364">MNISYHRFDVPASRVDYVVRLPAQPMRNTQDDEPIDLLDSNRMPILNWTANQLVPIAFSIETKRYGSDVLKGEQQLGIWNAAQWEYLLSKAGVDAANELDFIPGLVVHGETWSLVITTRQHSKTTLFPGIPFGHTQSPIGVFQVIAGLRRLRRWVLDVMWPWYKQYLPGLQLTGSMKQQKNIIMAGGSQIVQSEEQQVAGELTGMAT</sequence>
<evidence type="ECO:0000259" key="1">
    <source>
        <dbReference type="Pfam" id="PF20516"/>
    </source>
</evidence>
<dbReference type="Proteomes" id="UP000184255">
    <property type="component" value="Unassembled WGS sequence"/>
</dbReference>
<reference evidence="3" key="1">
    <citation type="journal article" date="2016" name="Genome Biol. Evol.">
        <title>Comparative 'omics' of the Fusarium fujikuroi species complex highlights differences in genetic potential and metabolite synthesis.</title>
        <authorList>
            <person name="Niehaus E.-M."/>
            <person name="Muensterkoetter M."/>
            <person name="Proctor R.H."/>
            <person name="Brown D.W."/>
            <person name="Sharon A."/>
            <person name="Idan Y."/>
            <person name="Oren-Young L."/>
            <person name="Sieber C.M."/>
            <person name="Novak O."/>
            <person name="Pencik A."/>
            <person name="Tarkowska D."/>
            <person name="Hromadova K."/>
            <person name="Freeman S."/>
            <person name="Maymon M."/>
            <person name="Elazar M."/>
            <person name="Youssef S.A."/>
            <person name="El-Shabrawy E.S.M."/>
            <person name="Shalaby A.B.A."/>
            <person name="Houterman P."/>
            <person name="Brock N.L."/>
            <person name="Burkhardt I."/>
            <person name="Tsavkelova E.A."/>
            <person name="Dickschat J.S."/>
            <person name="Galuszka P."/>
            <person name="Gueldener U."/>
            <person name="Tudzynski B."/>
        </authorList>
    </citation>
    <scope>NUCLEOTIDE SEQUENCE [LARGE SCALE GENOMIC DNA]</scope>
    <source>
        <strain evidence="3">MRC7560</strain>
    </source>
</reference>
<feature type="domain" description="PD-(D/E)XK nuclease-like" evidence="1">
    <location>
        <begin position="10"/>
        <end position="160"/>
    </location>
</feature>
<dbReference type="EMBL" id="FCQH01000037">
    <property type="protein sequence ID" value="CVL09289.1"/>
    <property type="molecule type" value="Genomic_DNA"/>
</dbReference>
<dbReference type="VEuPathDB" id="FungiDB:FMAN_16278"/>
<dbReference type="GeneID" id="65095067"/>
<organism evidence="2 3">
    <name type="scientific">Fusarium mangiferae</name>
    <name type="common">Mango malformation disease fungus</name>
    <dbReference type="NCBI Taxonomy" id="192010"/>
    <lineage>
        <taxon>Eukaryota</taxon>
        <taxon>Fungi</taxon>
        <taxon>Dikarya</taxon>
        <taxon>Ascomycota</taxon>
        <taxon>Pezizomycotina</taxon>
        <taxon>Sordariomycetes</taxon>
        <taxon>Hypocreomycetidae</taxon>
        <taxon>Hypocreales</taxon>
        <taxon>Nectriaceae</taxon>
        <taxon>Fusarium</taxon>
        <taxon>Fusarium fujikuroi species complex</taxon>
    </lineage>
</organism>
<accession>A0A1L7UFW7</accession>
<evidence type="ECO:0000313" key="2">
    <source>
        <dbReference type="EMBL" id="CVL09289.1"/>
    </source>
</evidence>
<keyword evidence="3" id="KW-1185">Reference proteome</keyword>
<dbReference type="RefSeq" id="XP_041691556.1">
    <property type="nucleotide sequence ID" value="XM_041826213.1"/>
</dbReference>
<name>A0A1L7UFW7_FUSMA</name>
<evidence type="ECO:0000313" key="3">
    <source>
        <dbReference type="Proteomes" id="UP000184255"/>
    </source>
</evidence>
<proteinExistence type="predicted"/>
<gene>
    <name evidence="2" type="ORF">FMAN_16278</name>
</gene>
<dbReference type="InterPro" id="IPR046797">
    <property type="entry name" value="PDDEXK_12"/>
</dbReference>
<dbReference type="Pfam" id="PF20516">
    <property type="entry name" value="PDDEXK_12"/>
    <property type="match status" value="1"/>
</dbReference>
<comment type="caution">
    <text evidence="2">The sequence shown here is derived from an EMBL/GenBank/DDBJ whole genome shotgun (WGS) entry which is preliminary data.</text>
</comment>
<protein>
    <recommendedName>
        <fullName evidence="1">PD-(D/E)XK nuclease-like domain-containing protein</fullName>
    </recommendedName>
</protein>
<dbReference type="AlphaFoldDB" id="A0A1L7UFW7"/>